<keyword evidence="2" id="KW-1185">Reference proteome</keyword>
<accession>A0A917I423</accession>
<comment type="caution">
    <text evidence="1">The sequence shown here is derived from an EMBL/GenBank/DDBJ whole genome shotgun (WGS) entry which is preliminary data.</text>
</comment>
<dbReference type="EMBL" id="BMES01000001">
    <property type="protein sequence ID" value="GGH07177.1"/>
    <property type="molecule type" value="Genomic_DNA"/>
</dbReference>
<gene>
    <name evidence="1" type="ORF">GCM10007036_01910</name>
</gene>
<sequence>MSPYGWLTGLNGSQTVRGRSVDVNASFVDIVENTIGDGGSLVALMLDAEARNGPLALFADIIGEKITLDRSGLKTRSVAPGISGSVGAAVDMQFQMAIVEAGAAYEIGRIGFAAFDVLAGARYWHQKLDVGFDIAGTVDLGGLTISRGSAIARSGSVDWLDAFAGVRARVDLAPNHHLELRGDIGAGGSKLTWQALAAYAYDFKTANGVTYSAVLGYKALYVDYSQGVGPSRYAFDMLQHGPVLGLSVRF</sequence>
<name>A0A917I423_9HYPH</name>
<reference evidence="1" key="2">
    <citation type="submission" date="2020-09" db="EMBL/GenBank/DDBJ databases">
        <authorList>
            <person name="Sun Q."/>
            <person name="Zhou Y."/>
        </authorList>
    </citation>
    <scope>NUCLEOTIDE SEQUENCE</scope>
    <source>
        <strain evidence="1">CGMCC 1.12214</strain>
    </source>
</reference>
<protein>
    <submittedName>
        <fullName evidence="1">Uncharacterized protein</fullName>
    </submittedName>
</protein>
<evidence type="ECO:0000313" key="1">
    <source>
        <dbReference type="EMBL" id="GGH07177.1"/>
    </source>
</evidence>
<dbReference type="Proteomes" id="UP000603912">
    <property type="component" value="Unassembled WGS sequence"/>
</dbReference>
<evidence type="ECO:0000313" key="2">
    <source>
        <dbReference type="Proteomes" id="UP000603912"/>
    </source>
</evidence>
<reference evidence="1" key="1">
    <citation type="journal article" date="2014" name="Int. J. Syst. Evol. Microbiol.">
        <title>Complete genome sequence of Corynebacterium casei LMG S-19264T (=DSM 44701T), isolated from a smear-ripened cheese.</title>
        <authorList>
            <consortium name="US DOE Joint Genome Institute (JGI-PGF)"/>
            <person name="Walter F."/>
            <person name="Albersmeier A."/>
            <person name="Kalinowski J."/>
            <person name="Ruckert C."/>
        </authorList>
    </citation>
    <scope>NUCLEOTIDE SEQUENCE</scope>
    <source>
        <strain evidence="1">CGMCC 1.12214</strain>
    </source>
</reference>
<dbReference type="AlphaFoldDB" id="A0A917I423"/>
<proteinExistence type="predicted"/>
<organism evidence="1 2">
    <name type="scientific">Alsobacter metallidurans</name>
    <dbReference type="NCBI Taxonomy" id="340221"/>
    <lineage>
        <taxon>Bacteria</taxon>
        <taxon>Pseudomonadati</taxon>
        <taxon>Pseudomonadota</taxon>
        <taxon>Alphaproteobacteria</taxon>
        <taxon>Hyphomicrobiales</taxon>
        <taxon>Alsobacteraceae</taxon>
        <taxon>Alsobacter</taxon>
    </lineage>
</organism>